<keyword evidence="2" id="KW-1133">Transmembrane helix</keyword>
<keyword evidence="4" id="KW-1185">Reference proteome</keyword>
<organism evidence="3 4">
    <name type="scientific">Arthrobacter pityocampae</name>
    <dbReference type="NCBI Taxonomy" id="547334"/>
    <lineage>
        <taxon>Bacteria</taxon>
        <taxon>Bacillati</taxon>
        <taxon>Actinomycetota</taxon>
        <taxon>Actinomycetes</taxon>
        <taxon>Micrococcales</taxon>
        <taxon>Micrococcaceae</taxon>
        <taxon>Arthrobacter</taxon>
    </lineage>
</organism>
<reference evidence="3 4" key="1">
    <citation type="journal article" date="2014" name="Int. J. Syst. Evol. Microbiol.">
        <title>Arthrobacter pityocampae sp. nov., isolated from Thaumetopoea pityocampa (Lep., Thaumetopoeidae).</title>
        <authorList>
            <person name="Ince I.A."/>
            <person name="Demirbag Z."/>
            <person name="Kati H."/>
        </authorList>
    </citation>
    <scope>NUCLEOTIDE SEQUENCE [LARGE SCALE GENOMIC DNA]</scope>
    <source>
        <strain evidence="3 4">Tp2</strain>
    </source>
</reference>
<proteinExistence type="predicted"/>
<dbReference type="OrthoDB" id="4953782at2"/>
<evidence type="ECO:0000313" key="3">
    <source>
        <dbReference type="EMBL" id="PPB50967.1"/>
    </source>
</evidence>
<dbReference type="Proteomes" id="UP000239297">
    <property type="component" value="Unassembled WGS sequence"/>
</dbReference>
<dbReference type="AlphaFoldDB" id="A0A2S5J2F0"/>
<protein>
    <submittedName>
        <fullName evidence="3">Uncharacterized protein</fullName>
    </submittedName>
</protein>
<feature type="region of interest" description="Disordered" evidence="1">
    <location>
        <begin position="117"/>
        <end position="140"/>
    </location>
</feature>
<evidence type="ECO:0000313" key="4">
    <source>
        <dbReference type="Proteomes" id="UP000239297"/>
    </source>
</evidence>
<comment type="caution">
    <text evidence="3">The sequence shown here is derived from an EMBL/GenBank/DDBJ whole genome shotgun (WGS) entry which is preliminary data.</text>
</comment>
<dbReference type="RefSeq" id="WP_104120229.1">
    <property type="nucleotide sequence ID" value="NZ_PRKW01000001.1"/>
</dbReference>
<feature type="transmembrane region" description="Helical" evidence="2">
    <location>
        <begin position="69"/>
        <end position="91"/>
    </location>
</feature>
<gene>
    <name evidence="3" type="ORF">C4K88_03675</name>
</gene>
<sequence>MSFVLLFTVFPLGLFLTWASLSMIRQKWMYLMVVDGFMPGRPSLAMLPIGILMLSSPFTGLLTGVPQPWSGLVGLFIMACLVFGLLGCFYVPRFLQPRWMKELEDKINRGEGLYDMKYGSRASGQGPVGKPLHPEERKTP</sequence>
<feature type="transmembrane region" description="Helical" evidence="2">
    <location>
        <begin position="6"/>
        <end position="24"/>
    </location>
</feature>
<evidence type="ECO:0000256" key="1">
    <source>
        <dbReference type="SAM" id="MobiDB-lite"/>
    </source>
</evidence>
<keyword evidence="2" id="KW-0472">Membrane</keyword>
<name>A0A2S5J2F0_9MICC</name>
<keyword evidence="2" id="KW-0812">Transmembrane</keyword>
<dbReference type="EMBL" id="PRKW01000001">
    <property type="protein sequence ID" value="PPB50967.1"/>
    <property type="molecule type" value="Genomic_DNA"/>
</dbReference>
<accession>A0A2S5J2F0</accession>
<feature type="transmembrane region" description="Helical" evidence="2">
    <location>
        <begin position="44"/>
        <end position="63"/>
    </location>
</feature>
<evidence type="ECO:0000256" key="2">
    <source>
        <dbReference type="SAM" id="Phobius"/>
    </source>
</evidence>